<sequence length="88" mass="10215">LPETLQLKHSYHEEYISTINEPRETEQLADRWLLDNNFGQTIEWINKQDKNQYSKVSEQTISRTTTKPSSPTSPTFFDKSKGIVQGTL</sequence>
<evidence type="ECO:0000313" key="1">
    <source>
        <dbReference type="EMBL" id="CAG8826538.1"/>
    </source>
</evidence>
<accession>A0ACA9S497</accession>
<organism evidence="1 2">
    <name type="scientific">Racocetra persica</name>
    <dbReference type="NCBI Taxonomy" id="160502"/>
    <lineage>
        <taxon>Eukaryota</taxon>
        <taxon>Fungi</taxon>
        <taxon>Fungi incertae sedis</taxon>
        <taxon>Mucoromycota</taxon>
        <taxon>Glomeromycotina</taxon>
        <taxon>Glomeromycetes</taxon>
        <taxon>Diversisporales</taxon>
        <taxon>Gigasporaceae</taxon>
        <taxon>Racocetra</taxon>
    </lineage>
</organism>
<dbReference type="Proteomes" id="UP000789920">
    <property type="component" value="Unassembled WGS sequence"/>
</dbReference>
<evidence type="ECO:0000313" key="2">
    <source>
        <dbReference type="Proteomes" id="UP000789920"/>
    </source>
</evidence>
<keyword evidence="2" id="KW-1185">Reference proteome</keyword>
<dbReference type="EMBL" id="CAJVQC010092349">
    <property type="protein sequence ID" value="CAG8826538.1"/>
    <property type="molecule type" value="Genomic_DNA"/>
</dbReference>
<feature type="non-terminal residue" evidence="1">
    <location>
        <position position="1"/>
    </location>
</feature>
<proteinExistence type="predicted"/>
<name>A0ACA9S497_9GLOM</name>
<gene>
    <name evidence="1" type="ORF">RPERSI_LOCUS26760</name>
</gene>
<reference evidence="1" key="1">
    <citation type="submission" date="2021-06" db="EMBL/GenBank/DDBJ databases">
        <authorList>
            <person name="Kallberg Y."/>
            <person name="Tangrot J."/>
            <person name="Rosling A."/>
        </authorList>
    </citation>
    <scope>NUCLEOTIDE SEQUENCE</scope>
    <source>
        <strain evidence="1">MA461A</strain>
    </source>
</reference>
<feature type="non-terminal residue" evidence="1">
    <location>
        <position position="88"/>
    </location>
</feature>
<comment type="caution">
    <text evidence="1">The sequence shown here is derived from an EMBL/GenBank/DDBJ whole genome shotgun (WGS) entry which is preliminary data.</text>
</comment>
<protein>
    <submittedName>
        <fullName evidence="1">4873_t:CDS:1</fullName>
    </submittedName>
</protein>